<gene>
    <name evidence="10" type="ORF">N0F65_005183</name>
</gene>
<evidence type="ECO:0000259" key="8">
    <source>
        <dbReference type="Pfam" id="PF21237"/>
    </source>
</evidence>
<reference evidence="10" key="2">
    <citation type="journal article" date="2023" name="Microbiol Resour">
        <title>Decontamination and Annotation of the Draft Genome Sequence of the Oomycete Lagenidium giganteum ARSEF 373.</title>
        <authorList>
            <person name="Morgan W.R."/>
            <person name="Tartar A."/>
        </authorList>
    </citation>
    <scope>NUCLEOTIDE SEQUENCE</scope>
    <source>
        <strain evidence="10">ARSEF 373</strain>
    </source>
</reference>
<dbReference type="Proteomes" id="UP001146120">
    <property type="component" value="Unassembled WGS sequence"/>
</dbReference>
<dbReference type="InterPro" id="IPR048741">
    <property type="entry name" value="Pus10-like_C"/>
</dbReference>
<proteinExistence type="inferred from homology"/>
<dbReference type="InterPro" id="IPR020103">
    <property type="entry name" value="PsdUridine_synth_cat_dom_sf"/>
</dbReference>
<keyword evidence="4" id="KW-0413">Isomerase</keyword>
<name>A0AAV2YXC3_9STRA</name>
<dbReference type="SUPFAM" id="SSF55120">
    <property type="entry name" value="Pseudouridine synthase"/>
    <property type="match status" value="1"/>
</dbReference>
<evidence type="ECO:0000256" key="3">
    <source>
        <dbReference type="ARBA" id="ARBA00022694"/>
    </source>
</evidence>
<dbReference type="EC" id="5.4.99.25" evidence="2"/>
<feature type="domain" description="Pus10-like C-terminal" evidence="9">
    <location>
        <begin position="155"/>
        <end position="385"/>
    </location>
</feature>
<dbReference type="PANTHER" id="PTHR21568">
    <property type="entry name" value="TRNA PSEUDOURIDINE SYNTHASE PUS10"/>
    <property type="match status" value="1"/>
</dbReference>
<evidence type="ECO:0000256" key="5">
    <source>
        <dbReference type="ARBA" id="ARBA00075270"/>
    </source>
</evidence>
<dbReference type="PANTHER" id="PTHR21568:SF0">
    <property type="entry name" value="TRNA PSEUDOURIDINE SYNTHASE PUS10"/>
    <property type="match status" value="1"/>
</dbReference>
<dbReference type="EMBL" id="DAKRPA010000085">
    <property type="protein sequence ID" value="DAZ99332.1"/>
    <property type="molecule type" value="Genomic_DNA"/>
</dbReference>
<dbReference type="GO" id="GO:0160148">
    <property type="term" value="F:tRNA pseudouridine(55) synthase activity"/>
    <property type="evidence" value="ECO:0007669"/>
    <property type="project" value="UniProtKB-EC"/>
</dbReference>
<feature type="domain" description="Pus10 N-terminal eukaryotes" evidence="8">
    <location>
        <begin position="3"/>
        <end position="139"/>
    </location>
</feature>
<dbReference type="InterPro" id="IPR048742">
    <property type="entry name" value="Pus10_N_euk"/>
</dbReference>
<evidence type="ECO:0000313" key="11">
    <source>
        <dbReference type="Proteomes" id="UP001146120"/>
    </source>
</evidence>
<keyword evidence="3" id="KW-0819">tRNA processing</keyword>
<dbReference type="FunFam" id="3.30.70.3190:FF:000001">
    <property type="entry name" value="tRNA pseudouridine synthase Pus10"/>
    <property type="match status" value="1"/>
</dbReference>
<dbReference type="Pfam" id="PF21237">
    <property type="entry name" value="Pus10_N_euk"/>
    <property type="match status" value="1"/>
</dbReference>
<dbReference type="Pfam" id="PF21238">
    <property type="entry name" value="Pus10_C"/>
    <property type="match status" value="1"/>
</dbReference>
<evidence type="ECO:0000259" key="9">
    <source>
        <dbReference type="Pfam" id="PF21238"/>
    </source>
</evidence>
<dbReference type="GO" id="GO:0031119">
    <property type="term" value="P:tRNA pseudouridine synthesis"/>
    <property type="evidence" value="ECO:0007669"/>
    <property type="project" value="TreeGrafter"/>
</dbReference>
<comment type="similarity">
    <text evidence="1">Belongs to the pseudouridine synthase Pus10 family.</text>
</comment>
<dbReference type="Gene3D" id="3.30.70.2510">
    <property type="match status" value="1"/>
</dbReference>
<comment type="caution">
    <text evidence="10">The sequence shown here is derived from an EMBL/GenBank/DDBJ whole genome shotgun (WGS) entry which is preliminary data.</text>
</comment>
<organism evidence="10 11">
    <name type="scientific">Lagenidium giganteum</name>
    <dbReference type="NCBI Taxonomy" id="4803"/>
    <lineage>
        <taxon>Eukaryota</taxon>
        <taxon>Sar</taxon>
        <taxon>Stramenopiles</taxon>
        <taxon>Oomycota</taxon>
        <taxon>Peronosporomycetes</taxon>
        <taxon>Pythiales</taxon>
        <taxon>Pythiaceae</taxon>
    </lineage>
</organism>
<dbReference type="NCBIfam" id="TIGR01213">
    <property type="entry name" value="pseudo_Pus10arc"/>
    <property type="match status" value="1"/>
</dbReference>
<evidence type="ECO:0000256" key="2">
    <source>
        <dbReference type="ARBA" id="ARBA00012787"/>
    </source>
</evidence>
<dbReference type="AlphaFoldDB" id="A0AAV2YXC3"/>
<evidence type="ECO:0000313" key="10">
    <source>
        <dbReference type="EMBL" id="DAZ99332.1"/>
    </source>
</evidence>
<dbReference type="GO" id="GO:0003723">
    <property type="term" value="F:RNA binding"/>
    <property type="evidence" value="ECO:0007669"/>
    <property type="project" value="InterPro"/>
</dbReference>
<dbReference type="InterPro" id="IPR039894">
    <property type="entry name" value="Pus10-like"/>
</dbReference>
<protein>
    <recommendedName>
        <fullName evidence="2">tRNA pseudouridine(55) synthase</fullName>
        <ecNumber evidence="2">5.4.99.25</ecNumber>
    </recommendedName>
    <alternativeName>
        <fullName evidence="7">tRNA pseudouridine 55 synthase</fullName>
    </alternativeName>
    <alternativeName>
        <fullName evidence="5">tRNA pseudouridylate synthase</fullName>
    </alternativeName>
    <alternativeName>
        <fullName evidence="6">tRNA-uridine isomerase</fullName>
    </alternativeName>
</protein>
<evidence type="ECO:0000256" key="6">
    <source>
        <dbReference type="ARBA" id="ARBA00079393"/>
    </source>
</evidence>
<evidence type="ECO:0000256" key="1">
    <source>
        <dbReference type="ARBA" id="ARBA00009652"/>
    </source>
</evidence>
<keyword evidence="11" id="KW-1185">Reference proteome</keyword>
<reference evidence="10" key="1">
    <citation type="submission" date="2022-11" db="EMBL/GenBank/DDBJ databases">
        <authorList>
            <person name="Morgan W.R."/>
            <person name="Tartar A."/>
        </authorList>
    </citation>
    <scope>NUCLEOTIDE SEQUENCE</scope>
    <source>
        <strain evidence="10">ARSEF 373</strain>
    </source>
</reference>
<sequence length="390" mass="43131">MEERAYDAKSFALAIKLPSAVLVREFAMRHHLRENVERYAGKAAFDLKEAFKGMILAPLSAALNDAECTKTSDLSVTIDLKHDGAADEAQQLPAIKQVEQTKKRRRGPPVVMDGFGAVTRALASLTTLPESVQCPPAVLDTIVTGDVVFEREPVYVQGRYLKYKRGLSQTPWVLEGTRMGSSSVEECIGDVALPFFKGRSYKFHTAGREDVDVRMLGNGRPFILEIIDATRANIADDEWQQIEDAVNKANEGVVAIRQVKMSTKEYFAGLQAGADSKKKTYCCVVWTAGELTPEAVAKLDSIHDLTIQQQTPIRVLHRRTLMTRPKIIHAAKCEVLNKHYMLLRLTTSAGTYVKEFVHGDRGRTVPNVSSILGCGADILQLDVESLIDAE</sequence>
<dbReference type="FunFam" id="3.30.70.2510:FF:000001">
    <property type="entry name" value="tRNA pseudouridine synthase Pus10"/>
    <property type="match status" value="1"/>
</dbReference>
<evidence type="ECO:0000256" key="4">
    <source>
        <dbReference type="ARBA" id="ARBA00023235"/>
    </source>
</evidence>
<evidence type="ECO:0000256" key="7">
    <source>
        <dbReference type="ARBA" id="ARBA00083669"/>
    </source>
</evidence>
<accession>A0AAV2YXC3</accession>
<dbReference type="Gene3D" id="3.30.70.3190">
    <property type="match status" value="1"/>
</dbReference>